<dbReference type="Gene3D" id="2.60.120.260">
    <property type="entry name" value="Galactose-binding domain-like"/>
    <property type="match status" value="1"/>
</dbReference>
<dbReference type="InterPro" id="IPR039329">
    <property type="entry name" value="SIAE"/>
</dbReference>
<evidence type="ECO:0000256" key="1">
    <source>
        <dbReference type="ARBA" id="ARBA00022801"/>
    </source>
</evidence>
<reference evidence="3 4" key="1">
    <citation type="submission" date="2018-11" db="EMBL/GenBank/DDBJ databases">
        <title>Genomic Encyclopedia of Type Strains, Phase IV (KMG-IV): sequencing the most valuable type-strain genomes for metagenomic binning, comparative biology and taxonomic classification.</title>
        <authorList>
            <person name="Goeker M."/>
        </authorList>
    </citation>
    <scope>NUCLEOTIDE SEQUENCE [LARGE SCALE GENOMIC DNA]</scope>
    <source>
        <strain evidence="3 4">DSM 16974</strain>
    </source>
</reference>
<dbReference type="InterPro" id="IPR036514">
    <property type="entry name" value="SGNH_hydro_sf"/>
</dbReference>
<dbReference type="AlphaFoldDB" id="A0A3N1P0C9"/>
<dbReference type="EMBL" id="RJUK01000001">
    <property type="protein sequence ID" value="ROQ21853.1"/>
    <property type="molecule type" value="Genomic_DNA"/>
</dbReference>
<dbReference type="Pfam" id="PF03629">
    <property type="entry name" value="SASA"/>
    <property type="match status" value="2"/>
</dbReference>
<keyword evidence="1" id="KW-0378">Hydrolase</keyword>
<feature type="domain" description="Sialate O-acetylesterase" evidence="2">
    <location>
        <begin position="399"/>
        <end position="521"/>
    </location>
</feature>
<name>A0A3N1P0C9_9GAMM</name>
<dbReference type="Proteomes" id="UP000273643">
    <property type="component" value="Unassembled WGS sequence"/>
</dbReference>
<dbReference type="GO" id="GO:0001681">
    <property type="term" value="F:sialate O-acetylesterase activity"/>
    <property type="evidence" value="ECO:0007669"/>
    <property type="project" value="InterPro"/>
</dbReference>
<dbReference type="PANTHER" id="PTHR22901:SF0">
    <property type="entry name" value="SIALATE O-ACETYLESTERASE"/>
    <property type="match status" value="1"/>
</dbReference>
<organism evidence="3 4">
    <name type="scientific">Marinimicrobium koreense</name>
    <dbReference type="NCBI Taxonomy" id="306545"/>
    <lineage>
        <taxon>Bacteria</taxon>
        <taxon>Pseudomonadati</taxon>
        <taxon>Pseudomonadota</taxon>
        <taxon>Gammaproteobacteria</taxon>
        <taxon>Cellvibrionales</taxon>
        <taxon>Cellvibrionaceae</taxon>
        <taxon>Marinimicrobium</taxon>
    </lineage>
</organism>
<comment type="caution">
    <text evidence="3">The sequence shown here is derived from an EMBL/GenBank/DDBJ whole genome shotgun (WGS) entry which is preliminary data.</text>
</comment>
<dbReference type="PANTHER" id="PTHR22901">
    <property type="entry name" value="SIALATE O-ACETYLESTERASE"/>
    <property type="match status" value="1"/>
</dbReference>
<keyword evidence="4" id="KW-1185">Reference proteome</keyword>
<proteinExistence type="predicted"/>
<sequence>MMGAALSCAAVQAEVTLPRLISDGMVLQRDTEIRVWGWADPDEAVSVHFQGFTWQTVTADDGRWQLTLPEMKAGGPYELTVKGENTLTLENVLVGDVWLASGQSNMELTMARTKPLYAEEMAEANYPEIRFFEVPDRYQFKHPEPDLDGGEWLSVTPETLPGISAVGYFFAKDLHQQYDVPVGVINAALGGSPSEAWLSESALKAFPHHLEEAKRWRDDDLIEQVSSADNARGQQWRERRDELDPGFKNGEALWAKPEVDDSDWETVTLPGFWGEEDKANGVWWLRKTITLPEDWAGKAAFLEVGRLVDADVTYLNGERVGQTGYQYPPRWYEVSEGLLKAGENVLTVRLTSENGRPGFVEDKPYELRREDEVVDLTGEWKVKQGAQLDNLDPPTFIRWKPMGLYNGMIAPLTDYAIKGVIWYQGESNVGREAEYNESFLAVINEWRRQWAQPDQPFIFVQLANYLETRDEPVDSDWARLREAQLNTLRVPHTGMAVAIDVGEWNDIHPLDKQTVGERLALAAQAVAYDEDLVAFGPIYTGMEVDGRQVRLSFEHTGSGLASCNGKPLAEFAIAGEDRDFVWADARIEGDSVVVQSAEVRRPTAVRYAWADNPDQANLCNREGLPATPFRTDDWPRK</sequence>
<gene>
    <name evidence="3" type="ORF">EDC38_2481</name>
</gene>
<dbReference type="Gene3D" id="3.40.50.1110">
    <property type="entry name" value="SGNH hydrolase"/>
    <property type="match status" value="2"/>
</dbReference>
<evidence type="ECO:0000313" key="3">
    <source>
        <dbReference type="EMBL" id="ROQ21853.1"/>
    </source>
</evidence>
<evidence type="ECO:0000259" key="2">
    <source>
        <dbReference type="Pfam" id="PF03629"/>
    </source>
</evidence>
<feature type="domain" description="Sialate O-acetylesterase" evidence="2">
    <location>
        <begin position="95"/>
        <end position="213"/>
    </location>
</feature>
<evidence type="ECO:0000313" key="4">
    <source>
        <dbReference type="Proteomes" id="UP000273643"/>
    </source>
</evidence>
<dbReference type="InterPro" id="IPR008979">
    <property type="entry name" value="Galactose-bd-like_sf"/>
</dbReference>
<dbReference type="SUPFAM" id="SSF49785">
    <property type="entry name" value="Galactose-binding domain-like"/>
    <property type="match status" value="1"/>
</dbReference>
<accession>A0A3N1P0C9</accession>
<dbReference type="InterPro" id="IPR005181">
    <property type="entry name" value="SASA"/>
</dbReference>
<protein>
    <submittedName>
        <fullName evidence="3">Sialate O-acetylesterase</fullName>
    </submittedName>
</protein>
<dbReference type="GO" id="GO:0005975">
    <property type="term" value="P:carbohydrate metabolic process"/>
    <property type="evidence" value="ECO:0007669"/>
    <property type="project" value="TreeGrafter"/>
</dbReference>
<dbReference type="SUPFAM" id="SSF52266">
    <property type="entry name" value="SGNH hydrolase"/>
    <property type="match status" value="1"/>
</dbReference>